<dbReference type="Proteomes" id="UP001235341">
    <property type="component" value="Chromosome"/>
</dbReference>
<keyword evidence="4 7" id="KW-1133">Transmembrane helix</keyword>
<dbReference type="InterPro" id="IPR025857">
    <property type="entry name" value="MacB_PCD"/>
</dbReference>
<evidence type="ECO:0000256" key="2">
    <source>
        <dbReference type="ARBA" id="ARBA00022475"/>
    </source>
</evidence>
<reference evidence="10" key="2">
    <citation type="submission" date="2022-06" db="EMBL/GenBank/DDBJ databases">
        <title>Genome sequences of seven Enterobacteriaceae strains isolated from Canadian wastewater treatment facilities.</title>
        <authorList>
            <person name="Huang H."/>
            <person name="Chmara J.T."/>
            <person name="Duceppe M.-O."/>
        </authorList>
    </citation>
    <scope>NUCLEOTIDE SEQUENCE</scope>
    <source>
        <strain evidence="10">HH13</strain>
    </source>
</reference>
<evidence type="ECO:0000259" key="8">
    <source>
        <dbReference type="Pfam" id="PF02687"/>
    </source>
</evidence>
<dbReference type="InterPro" id="IPR003838">
    <property type="entry name" value="ABC3_permease_C"/>
</dbReference>
<keyword evidence="5 7" id="KW-0472">Membrane</keyword>
<organism evidence="10 12">
    <name type="scientific">Serratia fonticola</name>
    <dbReference type="NCBI Taxonomy" id="47917"/>
    <lineage>
        <taxon>Bacteria</taxon>
        <taxon>Pseudomonadati</taxon>
        <taxon>Pseudomonadota</taxon>
        <taxon>Gammaproteobacteria</taxon>
        <taxon>Enterobacterales</taxon>
        <taxon>Yersiniaceae</taxon>
        <taxon>Serratia</taxon>
    </lineage>
</organism>
<dbReference type="GO" id="GO:0022857">
    <property type="term" value="F:transmembrane transporter activity"/>
    <property type="evidence" value="ECO:0007669"/>
    <property type="project" value="TreeGrafter"/>
</dbReference>
<evidence type="ECO:0000313" key="12">
    <source>
        <dbReference type="Proteomes" id="UP000503464"/>
    </source>
</evidence>
<evidence type="ECO:0000256" key="7">
    <source>
        <dbReference type="SAM" id="Phobius"/>
    </source>
</evidence>
<feature type="domain" description="MacB-like periplasmic core" evidence="9">
    <location>
        <begin position="22"/>
        <end position="217"/>
    </location>
</feature>
<dbReference type="PANTHER" id="PTHR30572:SF4">
    <property type="entry name" value="ABC TRANSPORTER PERMEASE YTRF"/>
    <property type="match status" value="1"/>
</dbReference>
<proteinExistence type="inferred from homology"/>
<accession>A0AAE7JVW8</accession>
<evidence type="ECO:0000313" key="10">
    <source>
        <dbReference type="EMBL" id="QKJ61381.1"/>
    </source>
</evidence>
<comment type="similarity">
    <text evidence="6">Belongs to the ABC-4 integral membrane protein family.</text>
</comment>
<sequence length="370" mass="40502">MFWRLVFRALRLRMQRVSVVFAALAVGAAIVTAMSAVYFDINAKMSQELRTFGANFYVGPGMGNSMAEKSYQQIVDNAPPGLVTANSPYLYGMARTELEKVVVMGVWFESLKQIVPYWQVTGNWIGVSFDDRNAMIGYKLANRLELKVGDSVVLVEGDQKKKLQIKGIVEAGDATDNVLIINLPLAQSWLHQPDLISHALFSVNNERGQVEQFAEQLQKRYPDLEIRPIRKVSASEGQVLDKIKGLMGLVSVVILVLSTLCVNTTLMAIVSERSREFALQKALGAKSSDIVRQIMAETLIIALFAVVVGIIAGYVLAQVLGHTVFSASIGLRAQVIPLTVILSLLVALIAAALPTYRAVNIEPAKVLKGE</sequence>
<evidence type="ECO:0000256" key="4">
    <source>
        <dbReference type="ARBA" id="ARBA00022989"/>
    </source>
</evidence>
<dbReference type="AlphaFoldDB" id="A0AAE7JVW8"/>
<evidence type="ECO:0000313" key="11">
    <source>
        <dbReference type="EMBL" id="WMT17413.1"/>
    </source>
</evidence>
<dbReference type="Pfam" id="PF12704">
    <property type="entry name" value="MacB_PCD"/>
    <property type="match status" value="1"/>
</dbReference>
<reference evidence="12" key="1">
    <citation type="submission" date="2020-03" db="EMBL/GenBank/DDBJ databases">
        <title>Genome sequences of seven Enterobacteriaceae strains isolated from Canadian wastewater treatment facilities.</title>
        <authorList>
            <person name="Huang H."/>
            <person name="Chmara J.T."/>
            <person name="Duceppe M.-O."/>
        </authorList>
    </citation>
    <scope>NUCLEOTIDE SEQUENCE [LARGE SCALE GENOMIC DNA]</scope>
    <source>
        <strain evidence="12">Biosolid 3</strain>
    </source>
</reference>
<dbReference type="EMBL" id="CP054160">
    <property type="protein sequence ID" value="QKJ61381.1"/>
    <property type="molecule type" value="Genomic_DNA"/>
</dbReference>
<evidence type="ECO:0000256" key="5">
    <source>
        <dbReference type="ARBA" id="ARBA00023136"/>
    </source>
</evidence>
<comment type="subcellular location">
    <subcellularLocation>
        <location evidence="1">Cell membrane</location>
        <topology evidence="1">Multi-pass membrane protein</topology>
    </subcellularLocation>
</comment>
<dbReference type="EMBL" id="CP133586">
    <property type="protein sequence ID" value="WMT17413.1"/>
    <property type="molecule type" value="Genomic_DNA"/>
</dbReference>
<dbReference type="Pfam" id="PF02687">
    <property type="entry name" value="FtsX"/>
    <property type="match status" value="1"/>
</dbReference>
<feature type="transmembrane region" description="Helical" evidence="7">
    <location>
        <begin position="290"/>
        <end position="315"/>
    </location>
</feature>
<dbReference type="Proteomes" id="UP000503464">
    <property type="component" value="Chromosome"/>
</dbReference>
<feature type="transmembrane region" description="Helical" evidence="7">
    <location>
        <begin position="246"/>
        <end position="270"/>
    </location>
</feature>
<feature type="domain" description="ABC3 transporter permease C-terminal" evidence="8">
    <location>
        <begin position="249"/>
        <end position="363"/>
    </location>
</feature>
<protein>
    <submittedName>
        <fullName evidence="10">ABC transporter permease</fullName>
    </submittedName>
    <submittedName>
        <fullName evidence="11">FtsX-like permease family protein</fullName>
    </submittedName>
</protein>
<evidence type="ECO:0000259" key="9">
    <source>
        <dbReference type="Pfam" id="PF12704"/>
    </source>
</evidence>
<dbReference type="PANTHER" id="PTHR30572">
    <property type="entry name" value="MEMBRANE COMPONENT OF TRANSPORTER-RELATED"/>
    <property type="match status" value="1"/>
</dbReference>
<feature type="transmembrane region" description="Helical" evidence="7">
    <location>
        <begin position="335"/>
        <end position="356"/>
    </location>
</feature>
<evidence type="ECO:0000313" key="13">
    <source>
        <dbReference type="Proteomes" id="UP001235341"/>
    </source>
</evidence>
<reference evidence="11 13" key="3">
    <citation type="submission" date="2023-08" db="EMBL/GenBank/DDBJ databases">
        <title>Complete Genome and Methylome dissection of Serratia fonticola NEB369.</title>
        <authorList>
            <person name="Fomenkov A."/>
            <person name="Roberts R.D."/>
        </authorList>
    </citation>
    <scope>NUCLEOTIDE SEQUENCE [LARGE SCALE GENOMIC DNA]</scope>
    <source>
        <strain evidence="11 13">NEB369</strain>
    </source>
</reference>
<keyword evidence="3 7" id="KW-0812">Transmembrane</keyword>
<evidence type="ECO:0000256" key="6">
    <source>
        <dbReference type="ARBA" id="ARBA00038076"/>
    </source>
</evidence>
<dbReference type="InterPro" id="IPR050250">
    <property type="entry name" value="Macrolide_Exporter_MacB"/>
</dbReference>
<keyword evidence="2" id="KW-1003">Cell membrane</keyword>
<name>A0AAE7JVW8_SERFO</name>
<dbReference type="GO" id="GO:0005886">
    <property type="term" value="C:plasma membrane"/>
    <property type="evidence" value="ECO:0007669"/>
    <property type="project" value="UniProtKB-SubCell"/>
</dbReference>
<gene>
    <name evidence="10" type="ORF">G9399_09150</name>
    <name evidence="11" type="ORF">RFB13_17710</name>
</gene>
<evidence type="ECO:0000256" key="3">
    <source>
        <dbReference type="ARBA" id="ARBA00022692"/>
    </source>
</evidence>
<dbReference type="RefSeq" id="WP_139102306.1">
    <property type="nucleotide sequence ID" value="NZ_CP054160.3"/>
</dbReference>
<evidence type="ECO:0000256" key="1">
    <source>
        <dbReference type="ARBA" id="ARBA00004651"/>
    </source>
</evidence>
<keyword evidence="13" id="KW-1185">Reference proteome</keyword>